<dbReference type="HOGENOM" id="CLU_2439578_0_0_11"/>
<evidence type="ECO:0000313" key="1">
    <source>
        <dbReference type="EMBL" id="EST25382.1"/>
    </source>
</evidence>
<evidence type="ECO:0000313" key="2">
    <source>
        <dbReference type="Proteomes" id="UP000017984"/>
    </source>
</evidence>
<gene>
    <name evidence="1" type="ORF">M878_28975</name>
</gene>
<name>V6JZT2_STRRC</name>
<dbReference type="AlphaFoldDB" id="V6JZT2"/>
<comment type="caution">
    <text evidence="1">The sequence shown here is derived from an EMBL/GenBank/DDBJ whole genome shotgun (WGS) entry which is preliminary data.</text>
</comment>
<organism evidence="1 2">
    <name type="scientific">Streptomyces roseochromogenus subsp. oscitans DS 12.976</name>
    <dbReference type="NCBI Taxonomy" id="1352936"/>
    <lineage>
        <taxon>Bacteria</taxon>
        <taxon>Bacillati</taxon>
        <taxon>Actinomycetota</taxon>
        <taxon>Actinomycetes</taxon>
        <taxon>Kitasatosporales</taxon>
        <taxon>Streptomycetaceae</taxon>
        <taxon>Streptomyces</taxon>
    </lineage>
</organism>
<protein>
    <submittedName>
        <fullName evidence="1">Uncharacterized protein</fullName>
    </submittedName>
</protein>
<dbReference type="PATRIC" id="fig|1352936.5.peg.6045"/>
<reference evidence="1 2" key="1">
    <citation type="journal article" date="2014" name="Genome Announc.">
        <title>Draft Genome Sequence of Streptomyces roseochromogenes subsp. oscitans DS 12.976, Producer of the Aminocoumarin Antibiotic Clorobiocin.</title>
        <authorList>
            <person name="Ruckert C."/>
            <person name="Kalinowski J."/>
            <person name="Heide L."/>
            <person name="Apel A.K."/>
        </authorList>
    </citation>
    <scope>NUCLEOTIDE SEQUENCE [LARGE SCALE GENOMIC DNA]</scope>
    <source>
        <strain evidence="1 2">DS 12.976</strain>
    </source>
</reference>
<proteinExistence type="predicted"/>
<dbReference type="EMBL" id="AWQX01000249">
    <property type="protein sequence ID" value="EST25382.1"/>
    <property type="molecule type" value="Genomic_DNA"/>
</dbReference>
<dbReference type="STRING" id="1352936.M878_28975"/>
<accession>V6JZT2</accession>
<sequence>MDFEPDARIKELDLSEPVDIGRVDVLTGRHRRCVAVWLQPSLEWRSSVGTGPHLCDTAAASCELEHAEAACDAAWSTATADQRWVAGLEQ</sequence>
<dbReference type="Proteomes" id="UP000017984">
    <property type="component" value="Chromosome"/>
</dbReference>
<keyword evidence="2" id="KW-1185">Reference proteome</keyword>